<dbReference type="AlphaFoldDB" id="A0A4U1L7F2"/>
<evidence type="ECO:0000256" key="1">
    <source>
        <dbReference type="ARBA" id="ARBA00004651"/>
    </source>
</evidence>
<organism evidence="7 8">
    <name type="scientific">Sphingomonas baiyangensis</name>
    <dbReference type="NCBI Taxonomy" id="2572576"/>
    <lineage>
        <taxon>Bacteria</taxon>
        <taxon>Pseudomonadati</taxon>
        <taxon>Pseudomonadota</taxon>
        <taxon>Alphaproteobacteria</taxon>
        <taxon>Sphingomonadales</taxon>
        <taxon>Sphingomonadaceae</taxon>
        <taxon>Sphingomonas</taxon>
    </lineage>
</organism>
<feature type="transmembrane region" description="Helical" evidence="6">
    <location>
        <begin position="171"/>
        <end position="198"/>
    </location>
</feature>
<feature type="transmembrane region" description="Helical" evidence="6">
    <location>
        <begin position="36"/>
        <end position="53"/>
    </location>
</feature>
<evidence type="ECO:0000256" key="5">
    <source>
        <dbReference type="ARBA" id="ARBA00023136"/>
    </source>
</evidence>
<reference evidence="7 8" key="1">
    <citation type="submission" date="2019-04" db="EMBL/GenBank/DDBJ databases">
        <authorList>
            <person name="Yang Y."/>
            <person name="Wei D."/>
        </authorList>
    </citation>
    <scope>NUCLEOTIDE SEQUENCE [LARGE SCALE GENOMIC DNA]</scope>
    <source>
        <strain evidence="7 8">L-1-4w-11</strain>
    </source>
</reference>
<gene>
    <name evidence="7" type="ORF">FBR43_13210</name>
</gene>
<comment type="subcellular location">
    <subcellularLocation>
        <location evidence="1">Cell membrane</location>
        <topology evidence="1">Multi-pass membrane protein</topology>
    </subcellularLocation>
</comment>
<dbReference type="EMBL" id="SWKR01000002">
    <property type="protein sequence ID" value="TKD52295.1"/>
    <property type="molecule type" value="Genomic_DNA"/>
</dbReference>
<feature type="transmembrane region" description="Helical" evidence="6">
    <location>
        <begin position="112"/>
        <end position="130"/>
    </location>
</feature>
<feature type="transmembrane region" description="Helical" evidence="6">
    <location>
        <begin position="88"/>
        <end position="105"/>
    </location>
</feature>
<evidence type="ECO:0000256" key="3">
    <source>
        <dbReference type="ARBA" id="ARBA00022692"/>
    </source>
</evidence>
<dbReference type="Proteomes" id="UP000309138">
    <property type="component" value="Unassembled WGS sequence"/>
</dbReference>
<dbReference type="GO" id="GO:0005886">
    <property type="term" value="C:plasma membrane"/>
    <property type="evidence" value="ECO:0007669"/>
    <property type="project" value="UniProtKB-SubCell"/>
</dbReference>
<name>A0A4U1L7F2_9SPHN</name>
<feature type="transmembrane region" description="Helical" evidence="6">
    <location>
        <begin position="142"/>
        <end position="159"/>
    </location>
</feature>
<dbReference type="OrthoDB" id="259025at2"/>
<evidence type="ECO:0000256" key="2">
    <source>
        <dbReference type="ARBA" id="ARBA00022475"/>
    </source>
</evidence>
<protein>
    <submittedName>
        <fullName evidence="7">Cytochrome c oxidase assembly protein</fullName>
    </submittedName>
</protein>
<dbReference type="InterPro" id="IPR019108">
    <property type="entry name" value="Caa3_assmbl_CtaG-rel"/>
</dbReference>
<keyword evidence="4 6" id="KW-1133">Transmembrane helix</keyword>
<evidence type="ECO:0000313" key="8">
    <source>
        <dbReference type="Proteomes" id="UP000309138"/>
    </source>
</evidence>
<evidence type="ECO:0000256" key="4">
    <source>
        <dbReference type="ARBA" id="ARBA00022989"/>
    </source>
</evidence>
<evidence type="ECO:0000256" key="6">
    <source>
        <dbReference type="SAM" id="Phobius"/>
    </source>
</evidence>
<sequence>MVRSPRPGEEIIAIDIPYCGLAPDPAELLSHWNLDPWLLTALALGGCAIAAVTRNSQRRLAAAGMTILVIAFVSPLCALSSALFSARAVHHILLVACAAPLFAMLGGRDREIGIGLPFAVSTSTLWLWHVPSFYTAALNHDALYWIMQSSLLGSAIWFWRAVFSARSALPAAAVSIAAAVGQMGLLGALLTFAPRALYPHHMAAPFAYGIDPLRDQQLAGLIMWVPAMLPYALIAGLIARSTWSAGWTRRPA</sequence>
<accession>A0A4U1L7F2</accession>
<keyword evidence="2" id="KW-1003">Cell membrane</keyword>
<comment type="caution">
    <text evidence="7">The sequence shown here is derived from an EMBL/GenBank/DDBJ whole genome shotgun (WGS) entry which is preliminary data.</text>
</comment>
<keyword evidence="5 6" id="KW-0472">Membrane</keyword>
<feature type="transmembrane region" description="Helical" evidence="6">
    <location>
        <begin position="218"/>
        <end position="239"/>
    </location>
</feature>
<proteinExistence type="predicted"/>
<feature type="transmembrane region" description="Helical" evidence="6">
    <location>
        <begin position="60"/>
        <end position="82"/>
    </location>
</feature>
<keyword evidence="3 6" id="KW-0812">Transmembrane</keyword>
<dbReference type="Pfam" id="PF09678">
    <property type="entry name" value="Caa3_CtaG"/>
    <property type="match status" value="1"/>
</dbReference>
<keyword evidence="8" id="KW-1185">Reference proteome</keyword>
<evidence type="ECO:0000313" key="7">
    <source>
        <dbReference type="EMBL" id="TKD52295.1"/>
    </source>
</evidence>